<accession>A0A927JDN1</accession>
<protein>
    <submittedName>
        <fullName evidence="1">Uncharacterized protein</fullName>
    </submittedName>
</protein>
<dbReference type="RefSeq" id="WP_192039203.1">
    <property type="nucleotide sequence ID" value="NZ_JACYWE010000005.1"/>
</dbReference>
<sequence>MVTTIYGLPEDARVSFLAGYAIYSLRWAESVDLKSADRKYSRLAHEVNERYGNVVMGLEEAWAASKEASTVASLAVRFGLREYQ</sequence>
<reference evidence="1" key="1">
    <citation type="submission" date="2020-09" db="EMBL/GenBank/DDBJ databases">
        <title>Hoyosella lacisalsi sp. nov., a halotolerant actinobacterium isolated from soil of Lake Gudzhirganskoe.</title>
        <authorList>
            <person name="Yang Q."/>
            <person name="Guo P.Y."/>
            <person name="Liu S.W."/>
            <person name="Li F.N."/>
            <person name="Sun C.H."/>
        </authorList>
    </citation>
    <scope>NUCLEOTIDE SEQUENCE</scope>
    <source>
        <strain evidence="1">G463</strain>
    </source>
</reference>
<organism evidence="1 2">
    <name type="scientific">Lolliginicoccus lacisalsi</name>
    <dbReference type="NCBI Taxonomy" id="2742202"/>
    <lineage>
        <taxon>Bacteria</taxon>
        <taxon>Bacillati</taxon>
        <taxon>Actinomycetota</taxon>
        <taxon>Actinomycetes</taxon>
        <taxon>Mycobacteriales</taxon>
        <taxon>Hoyosellaceae</taxon>
        <taxon>Lolliginicoccus</taxon>
    </lineage>
</organism>
<gene>
    <name evidence="1" type="ORF">HT102_09560</name>
</gene>
<comment type="caution">
    <text evidence="1">The sequence shown here is derived from an EMBL/GenBank/DDBJ whole genome shotgun (WGS) entry which is preliminary data.</text>
</comment>
<proteinExistence type="predicted"/>
<dbReference type="EMBL" id="JACYWE010000005">
    <property type="protein sequence ID" value="MBD8506732.1"/>
    <property type="molecule type" value="Genomic_DNA"/>
</dbReference>
<evidence type="ECO:0000313" key="1">
    <source>
        <dbReference type="EMBL" id="MBD8506732.1"/>
    </source>
</evidence>
<dbReference type="AlphaFoldDB" id="A0A927JDN1"/>
<evidence type="ECO:0000313" key="2">
    <source>
        <dbReference type="Proteomes" id="UP000642993"/>
    </source>
</evidence>
<name>A0A927JDN1_9ACTN</name>
<keyword evidence="2" id="KW-1185">Reference proteome</keyword>
<dbReference type="Proteomes" id="UP000642993">
    <property type="component" value="Unassembled WGS sequence"/>
</dbReference>